<gene>
    <name evidence="2" type="ORF">NIES267_64960</name>
</gene>
<evidence type="ECO:0000259" key="1">
    <source>
        <dbReference type="Pfam" id="PF00535"/>
    </source>
</evidence>
<dbReference type="Pfam" id="PF00535">
    <property type="entry name" value="Glycos_transf_2"/>
    <property type="match status" value="1"/>
</dbReference>
<keyword evidence="2" id="KW-0808">Transferase</keyword>
<evidence type="ECO:0000313" key="3">
    <source>
        <dbReference type="Proteomes" id="UP000218418"/>
    </source>
</evidence>
<evidence type="ECO:0000313" key="2">
    <source>
        <dbReference type="EMBL" id="BAY86985.1"/>
    </source>
</evidence>
<dbReference type="OrthoDB" id="8936324at2"/>
<dbReference type="Gene3D" id="3.90.550.10">
    <property type="entry name" value="Spore Coat Polysaccharide Biosynthesis Protein SpsA, Chain A"/>
    <property type="match status" value="1"/>
</dbReference>
<dbReference type="Proteomes" id="UP000218418">
    <property type="component" value="Chromosome"/>
</dbReference>
<proteinExistence type="predicted"/>
<reference evidence="2 3" key="1">
    <citation type="submission" date="2017-06" db="EMBL/GenBank/DDBJ databases">
        <title>Genome sequencing of cyanobaciteial culture collection at National Institute for Environmental Studies (NIES).</title>
        <authorList>
            <person name="Hirose Y."/>
            <person name="Shimura Y."/>
            <person name="Fujisawa T."/>
            <person name="Nakamura Y."/>
            <person name="Kawachi M."/>
        </authorList>
    </citation>
    <scope>NUCLEOTIDE SEQUENCE [LARGE SCALE GENOMIC DNA]</scope>
    <source>
        <strain evidence="2 3">NIES-267</strain>
    </source>
</reference>
<name>A0A1Z4M0I9_9CYAN</name>
<protein>
    <submittedName>
        <fullName evidence="2">Family 2 glycosyl transferase</fullName>
    </submittedName>
</protein>
<accession>A0A1Z4M0I9</accession>
<dbReference type="InterPro" id="IPR001173">
    <property type="entry name" value="Glyco_trans_2-like"/>
</dbReference>
<dbReference type="InterPro" id="IPR029044">
    <property type="entry name" value="Nucleotide-diphossugar_trans"/>
</dbReference>
<feature type="domain" description="Glycosyltransferase 2-like" evidence="1">
    <location>
        <begin position="9"/>
        <end position="122"/>
    </location>
</feature>
<sequence>MSEPQVTIVVSPRERFSYTRESLESIYENTQVPFKLIYVDGNSPKETREYLQNQAQEKGFQLIRTDYYLTPNSARNIGLAAVDTKYVAFVDNDIIPDSGWLKALIDCSEEKEATVVGPLMFQYLPLHQEIHFAGGESHIVVDKRGRRRLREKMYKQGKKITDPRVKLERTETELCEFHVMLVRTEIFQHLGTFDEQMLNTKEHLDFCMNVAKSGGSVYFEPKSLVTYVPTSPLKFSDLHYYMLRWSDAWELGSLSRLRQKWNLAEDGYFQHKYKALGWRRRDTILMPIVRSLTFGINNQFLQKVLMYGLFAPVEKLLNQYLTGVYAKKYLQPKSTKNLTPQQTLSQV</sequence>
<dbReference type="PANTHER" id="PTHR43179">
    <property type="entry name" value="RHAMNOSYLTRANSFERASE WBBL"/>
    <property type="match status" value="1"/>
</dbReference>
<dbReference type="PANTHER" id="PTHR43179:SF7">
    <property type="entry name" value="RHAMNOSYLTRANSFERASE WBBL"/>
    <property type="match status" value="1"/>
</dbReference>
<dbReference type="AlphaFoldDB" id="A0A1Z4M0I9"/>
<keyword evidence="3" id="KW-1185">Reference proteome</keyword>
<dbReference type="GO" id="GO:0016740">
    <property type="term" value="F:transferase activity"/>
    <property type="evidence" value="ECO:0007669"/>
    <property type="project" value="UniProtKB-KW"/>
</dbReference>
<dbReference type="EMBL" id="AP018227">
    <property type="protein sequence ID" value="BAY86985.1"/>
    <property type="molecule type" value="Genomic_DNA"/>
</dbReference>
<dbReference type="SUPFAM" id="SSF53448">
    <property type="entry name" value="Nucleotide-diphospho-sugar transferases"/>
    <property type="match status" value="1"/>
</dbReference>
<organism evidence="2 3">
    <name type="scientific">Calothrix parasitica NIES-267</name>
    <dbReference type="NCBI Taxonomy" id="1973488"/>
    <lineage>
        <taxon>Bacteria</taxon>
        <taxon>Bacillati</taxon>
        <taxon>Cyanobacteriota</taxon>
        <taxon>Cyanophyceae</taxon>
        <taxon>Nostocales</taxon>
        <taxon>Calotrichaceae</taxon>
        <taxon>Calothrix</taxon>
    </lineage>
</organism>